<dbReference type="GO" id="GO:0016740">
    <property type="term" value="F:transferase activity"/>
    <property type="evidence" value="ECO:0007669"/>
    <property type="project" value="UniProtKB-KW"/>
</dbReference>
<dbReference type="SUPFAM" id="SSF52540">
    <property type="entry name" value="P-loop containing nucleoside triphosphate hydrolases"/>
    <property type="match status" value="1"/>
</dbReference>
<organism evidence="1 2">
    <name type="scientific">Methylomarinum roseum</name>
    <dbReference type="NCBI Taxonomy" id="3067653"/>
    <lineage>
        <taxon>Bacteria</taxon>
        <taxon>Pseudomonadati</taxon>
        <taxon>Pseudomonadota</taxon>
        <taxon>Gammaproteobacteria</taxon>
        <taxon>Methylococcales</taxon>
        <taxon>Methylococcaceae</taxon>
        <taxon>Methylomarinum</taxon>
    </lineage>
</organism>
<dbReference type="Pfam" id="PF13469">
    <property type="entry name" value="Sulfotransfer_3"/>
    <property type="match status" value="1"/>
</dbReference>
<dbReference type="EC" id="2.8.2.-" evidence="1"/>
<accession>A0AAU7NPK4</accession>
<gene>
    <name evidence="1" type="ORF">Q9L42_010980</name>
</gene>
<evidence type="ECO:0000313" key="1">
    <source>
        <dbReference type="EMBL" id="XBS18900.1"/>
    </source>
</evidence>
<name>A0AAU7NPK4_9GAMM</name>
<reference evidence="1 2" key="1">
    <citation type="journal article" date="2024" name="Microbiology">
        <title>Methylomarinum rosea sp. nov., a novel halophilic methanotrophic bacterium from the hypersaline Lake Elton.</title>
        <authorList>
            <person name="Suleimanov R.Z."/>
            <person name="Oshkin I.Y."/>
            <person name="Danilova O.V."/>
            <person name="Suzina N.E."/>
            <person name="Dedysh S.N."/>
        </authorList>
    </citation>
    <scope>NUCLEOTIDE SEQUENCE [LARGE SCALE GENOMIC DNA]</scope>
    <source>
        <strain evidence="1 2">Ch1-1</strain>
    </source>
</reference>
<keyword evidence="1" id="KW-0808">Transferase</keyword>
<keyword evidence="2" id="KW-1185">Reference proteome</keyword>
<dbReference type="AlphaFoldDB" id="A0AAU7NPK4"/>
<dbReference type="RefSeq" id="WP_305908373.1">
    <property type="nucleotide sequence ID" value="NZ_CP157743.1"/>
</dbReference>
<dbReference type="Proteomes" id="UP001225378">
    <property type="component" value="Chromosome"/>
</dbReference>
<sequence length="268" mass="30698">MSNSPIFIFSAGWRSGSTLLQRLISSSGKVLIWGEAGGALDCFSDSFDRYGQMLGDGNQRFKHGFGGNGAKEFSRFIEAGDKRNHHWSACMNPPAEHIASTYKNFLDHLYGQPAFDLGYSSWGVKEVRSGIETAYFLKNIYPDAKFIFLVRNPFDVILSIKKRNWMDYVDHPAPLLFYLKHWKKLANEFRTATLGLPIKYEDLVNDPTTINKLSDYLQLSDIPHDFIQESHADWESNTQVELSLIEKTVLSYMLKTELKTYHYQCPSK</sequence>
<protein>
    <submittedName>
        <fullName evidence="1">Sulfotransferase</fullName>
        <ecNumber evidence="1">2.8.2.-</ecNumber>
    </submittedName>
</protein>
<dbReference type="EMBL" id="CP157743">
    <property type="protein sequence ID" value="XBS18900.1"/>
    <property type="molecule type" value="Genomic_DNA"/>
</dbReference>
<evidence type="ECO:0000313" key="2">
    <source>
        <dbReference type="Proteomes" id="UP001225378"/>
    </source>
</evidence>
<dbReference type="Gene3D" id="3.40.50.300">
    <property type="entry name" value="P-loop containing nucleotide triphosphate hydrolases"/>
    <property type="match status" value="1"/>
</dbReference>
<dbReference type="KEGG" id="mech:Q9L42_010980"/>
<proteinExistence type="predicted"/>
<dbReference type="InterPro" id="IPR027417">
    <property type="entry name" value="P-loop_NTPase"/>
</dbReference>